<accession>X1PWV9</accession>
<proteinExistence type="predicted"/>
<organism evidence="1">
    <name type="scientific">marine sediment metagenome</name>
    <dbReference type="NCBI Taxonomy" id="412755"/>
    <lineage>
        <taxon>unclassified sequences</taxon>
        <taxon>metagenomes</taxon>
        <taxon>ecological metagenomes</taxon>
    </lineage>
</organism>
<dbReference type="EMBL" id="BARW01001528">
    <property type="protein sequence ID" value="GAI60772.1"/>
    <property type="molecule type" value="Genomic_DNA"/>
</dbReference>
<name>X1PWV9_9ZZZZ</name>
<reference evidence="1" key="1">
    <citation type="journal article" date="2014" name="Front. Microbiol.">
        <title>High frequency of phylogenetically diverse reductive dehalogenase-homologous genes in deep subseafloor sedimentary metagenomes.</title>
        <authorList>
            <person name="Kawai M."/>
            <person name="Futagami T."/>
            <person name="Toyoda A."/>
            <person name="Takaki Y."/>
            <person name="Nishi S."/>
            <person name="Hori S."/>
            <person name="Arai W."/>
            <person name="Tsubouchi T."/>
            <person name="Morono Y."/>
            <person name="Uchiyama I."/>
            <person name="Ito T."/>
            <person name="Fujiyama A."/>
            <person name="Inagaki F."/>
            <person name="Takami H."/>
        </authorList>
    </citation>
    <scope>NUCLEOTIDE SEQUENCE</scope>
    <source>
        <strain evidence="1">Expedition CK06-06</strain>
    </source>
</reference>
<gene>
    <name evidence="1" type="ORF">S12H4_04816</name>
</gene>
<protein>
    <submittedName>
        <fullName evidence="1">Uncharacterized protein</fullName>
    </submittedName>
</protein>
<sequence length="67" mass="7611">MDEDFIREVVMKGLTLGVELGPEMVSREICPECPYKTGFCLWLMALWAKHPSTSGFVCKGMRAWVTK</sequence>
<feature type="non-terminal residue" evidence="1">
    <location>
        <position position="67"/>
    </location>
</feature>
<evidence type="ECO:0000313" key="1">
    <source>
        <dbReference type="EMBL" id="GAI60772.1"/>
    </source>
</evidence>
<comment type="caution">
    <text evidence="1">The sequence shown here is derived from an EMBL/GenBank/DDBJ whole genome shotgun (WGS) entry which is preliminary data.</text>
</comment>
<dbReference type="AlphaFoldDB" id="X1PWV9"/>